<keyword evidence="2" id="KW-1185">Reference proteome</keyword>
<proteinExistence type="predicted"/>
<dbReference type="OrthoDB" id="28329at2157"/>
<dbReference type="eggNOG" id="arCOG00491">
    <property type="taxonomic scope" value="Archaea"/>
</dbReference>
<dbReference type="RefSeq" id="WP_013679353.1">
    <property type="nucleotide sequence ID" value="NC_015315.1"/>
</dbReference>
<dbReference type="HOGENOM" id="CLU_2115604_0_0_2"/>
<organism evidence="1 2">
    <name type="scientific">Thermoproteus uzoniensis (strain 768-20)</name>
    <dbReference type="NCBI Taxonomy" id="999630"/>
    <lineage>
        <taxon>Archaea</taxon>
        <taxon>Thermoproteota</taxon>
        <taxon>Thermoprotei</taxon>
        <taxon>Thermoproteales</taxon>
        <taxon>Thermoproteaceae</taxon>
        <taxon>Thermoproteus</taxon>
    </lineage>
</organism>
<protein>
    <submittedName>
        <fullName evidence="1">Uncharacterized protein</fullName>
    </submittedName>
</protein>
<accession>F2L3N3</accession>
<dbReference type="GeneID" id="10360066"/>
<dbReference type="KEGG" id="tuz:TUZN_0523"/>
<name>F2L3N3_THEU7</name>
<dbReference type="STRING" id="999630.TUZN_0523"/>
<reference key="2">
    <citation type="submission" date="2011-03" db="EMBL/GenBank/DDBJ databases">
        <title>Complete genome sequence of the thermoacidophilic crenarchaeon Thermoproteus uzoniensis 768-20.</title>
        <authorList>
            <person name="Mardanov A.V."/>
            <person name="Gumerov V.M."/>
            <person name="Beletsky A.V."/>
            <person name="Prokofeva M.I."/>
            <person name="Bonch-Osmolovskaya E.A."/>
            <person name="Ravin N.V."/>
            <person name="Skryabin K.G."/>
        </authorList>
    </citation>
    <scope>NUCLEOTIDE SEQUENCE</scope>
    <source>
        <strain>768-20</strain>
    </source>
</reference>
<sequence length="108" mass="11944">MELTDPLIAKYNDLLRRKGLYDMLDMVAPDGAVLNLIASMAGSSAAEALDRLSRLVEGRLDRRTAAEAYAEIAGVYDEELAVKSLARHIANWYLRLAEELGLIALRPQ</sequence>
<evidence type="ECO:0000313" key="2">
    <source>
        <dbReference type="Proteomes" id="UP000008138"/>
    </source>
</evidence>
<dbReference type="AlphaFoldDB" id="F2L3N3"/>
<gene>
    <name evidence="1" type="ordered locus">TUZN_0523</name>
</gene>
<dbReference type="EMBL" id="CP002590">
    <property type="protein sequence ID" value="AEA12017.1"/>
    <property type="molecule type" value="Genomic_DNA"/>
</dbReference>
<dbReference type="Proteomes" id="UP000008138">
    <property type="component" value="Chromosome"/>
</dbReference>
<evidence type="ECO:0000313" key="1">
    <source>
        <dbReference type="EMBL" id="AEA12017.1"/>
    </source>
</evidence>
<reference evidence="1 2" key="1">
    <citation type="journal article" date="2011" name="J. Bacteriol.">
        <title>Complete genome sequence of the thermoacidophilic crenarchaeon Thermoproteus uzoniensis 768-20.</title>
        <authorList>
            <person name="Mardanov A.V."/>
            <person name="Gumerov V.M."/>
            <person name="Beletsky A.V."/>
            <person name="Prokofeva M.I."/>
            <person name="Bonch-Osmolovskaya E.A."/>
            <person name="Ravin N.V."/>
            <person name="Skryabin K.G."/>
        </authorList>
    </citation>
    <scope>NUCLEOTIDE SEQUENCE [LARGE SCALE GENOMIC DNA]</scope>
    <source>
        <strain evidence="1 2">768-20</strain>
    </source>
</reference>